<accession>A0AAD5RGG7</accession>
<feature type="compositionally biased region" description="Polar residues" evidence="1">
    <location>
        <begin position="62"/>
        <end position="71"/>
    </location>
</feature>
<sequence length="398" mass="45141">MSLHISGQQERPEADPTSVRFRIHPLARRHHHKHRDPAHHKFHEALDWTRSHLTATEIAPTHTPSHTYNEPEQQKPVIESDPSRPSSLFAQPTTPALSNGIPFDQPHIHPLSSGQTEIDTLAGGTAILVFLLFLIVFLGVQGNKDVYDNRVGVAATLRRRRFFYERWRVPTLRECAQLSRRGSEVLSSISRSRRSSVTSAAGYGSGFEYPVFGQQVEVEDDGDDQVSSGIEGDAWWAETTHNMAKKMRTETPHPEDLFVVPAYDISPTATISTFGSSTSASERKSYFDTDSDDEEEEEEEDEGPVVISPKATRKSIIQCIAEWEAQEEEKYEKLLARVQEEEMEKQRWRQVERGEEQRGRTRSVSRGRSHSRTRLAGRKMTVSGVPGEPEMDQQDWSI</sequence>
<feature type="region of interest" description="Disordered" evidence="1">
    <location>
        <begin position="60"/>
        <end position="110"/>
    </location>
</feature>
<feature type="region of interest" description="Disordered" evidence="1">
    <location>
        <begin position="270"/>
        <end position="305"/>
    </location>
</feature>
<evidence type="ECO:0000256" key="2">
    <source>
        <dbReference type="SAM" id="Phobius"/>
    </source>
</evidence>
<dbReference type="EMBL" id="JAKWBI020000965">
    <property type="protein sequence ID" value="KAJ2891863.1"/>
    <property type="molecule type" value="Genomic_DNA"/>
</dbReference>
<dbReference type="AlphaFoldDB" id="A0AAD5RGG7"/>
<keyword evidence="2" id="KW-1133">Transmembrane helix</keyword>
<organism evidence="3 4">
    <name type="scientific">Zalerion maritima</name>
    <dbReference type="NCBI Taxonomy" id="339359"/>
    <lineage>
        <taxon>Eukaryota</taxon>
        <taxon>Fungi</taxon>
        <taxon>Dikarya</taxon>
        <taxon>Ascomycota</taxon>
        <taxon>Pezizomycotina</taxon>
        <taxon>Sordariomycetes</taxon>
        <taxon>Lulworthiomycetidae</taxon>
        <taxon>Lulworthiales</taxon>
        <taxon>Lulworthiaceae</taxon>
        <taxon>Zalerion</taxon>
    </lineage>
</organism>
<keyword evidence="2" id="KW-0812">Transmembrane</keyword>
<comment type="caution">
    <text evidence="3">The sequence shown here is derived from an EMBL/GenBank/DDBJ whole genome shotgun (WGS) entry which is preliminary data.</text>
</comment>
<evidence type="ECO:0000313" key="3">
    <source>
        <dbReference type="EMBL" id="KAJ2891863.1"/>
    </source>
</evidence>
<proteinExistence type="predicted"/>
<evidence type="ECO:0000256" key="1">
    <source>
        <dbReference type="SAM" id="MobiDB-lite"/>
    </source>
</evidence>
<name>A0AAD5RGG7_9PEZI</name>
<feature type="transmembrane region" description="Helical" evidence="2">
    <location>
        <begin position="121"/>
        <end position="140"/>
    </location>
</feature>
<evidence type="ECO:0000313" key="4">
    <source>
        <dbReference type="Proteomes" id="UP001201980"/>
    </source>
</evidence>
<feature type="compositionally biased region" description="Basic residues" evidence="1">
    <location>
        <begin position="360"/>
        <end position="377"/>
    </location>
</feature>
<feature type="compositionally biased region" description="Polar residues" evidence="1">
    <location>
        <begin position="270"/>
        <end position="280"/>
    </location>
</feature>
<feature type="compositionally biased region" description="Acidic residues" evidence="1">
    <location>
        <begin position="289"/>
        <end position="303"/>
    </location>
</feature>
<feature type="compositionally biased region" description="Acidic residues" evidence="1">
    <location>
        <begin position="389"/>
        <end position="398"/>
    </location>
</feature>
<keyword evidence="4" id="KW-1185">Reference proteome</keyword>
<feature type="compositionally biased region" description="Polar residues" evidence="1">
    <location>
        <begin position="83"/>
        <end position="97"/>
    </location>
</feature>
<feature type="region of interest" description="Disordered" evidence="1">
    <location>
        <begin position="342"/>
        <end position="398"/>
    </location>
</feature>
<gene>
    <name evidence="3" type="ORF">MKZ38_010632</name>
</gene>
<keyword evidence="2" id="KW-0472">Membrane</keyword>
<dbReference type="Proteomes" id="UP001201980">
    <property type="component" value="Unassembled WGS sequence"/>
</dbReference>
<protein>
    <submittedName>
        <fullName evidence="3">Uncharacterized protein</fullName>
    </submittedName>
</protein>
<reference evidence="3" key="1">
    <citation type="submission" date="2022-07" db="EMBL/GenBank/DDBJ databases">
        <title>Draft genome sequence of Zalerion maritima ATCC 34329, a (micro)plastics degrading marine fungus.</title>
        <authorList>
            <person name="Paco A."/>
            <person name="Goncalves M.F.M."/>
            <person name="Rocha-Santos T.A.P."/>
            <person name="Alves A."/>
        </authorList>
    </citation>
    <scope>NUCLEOTIDE SEQUENCE</scope>
    <source>
        <strain evidence="3">ATCC 34329</strain>
    </source>
</reference>
<feature type="compositionally biased region" description="Basic and acidic residues" evidence="1">
    <location>
        <begin position="342"/>
        <end position="359"/>
    </location>
</feature>